<sequence length="143" mass="16821">MIPKYEEDFYGWSMAMAGLLKERRMTELDYDNLIEEIESMGRSNIDQLTNRLAVLITHLLKWHYQPSLQSKSWKLTIAEQRRKIKRIIKKNPSLKNKIDEAFADAYDDAIYQAEAETGLLLSTFPKGCPYTFEQCLDDEFYPE</sequence>
<dbReference type="Pfam" id="PF01724">
    <property type="entry name" value="DUF29"/>
    <property type="match status" value="1"/>
</dbReference>
<evidence type="ECO:0000313" key="1">
    <source>
        <dbReference type="EMBL" id="CAB4218681.1"/>
    </source>
</evidence>
<dbReference type="InterPro" id="IPR002636">
    <property type="entry name" value="DUF29"/>
</dbReference>
<organism evidence="1">
    <name type="scientific">uncultured Caudovirales phage</name>
    <dbReference type="NCBI Taxonomy" id="2100421"/>
    <lineage>
        <taxon>Viruses</taxon>
        <taxon>Duplodnaviria</taxon>
        <taxon>Heunggongvirae</taxon>
        <taxon>Uroviricota</taxon>
        <taxon>Caudoviricetes</taxon>
        <taxon>Peduoviridae</taxon>
        <taxon>Maltschvirus</taxon>
        <taxon>Maltschvirus maltsch</taxon>
    </lineage>
</organism>
<reference evidence="1" key="1">
    <citation type="submission" date="2020-05" db="EMBL/GenBank/DDBJ databases">
        <authorList>
            <person name="Chiriac C."/>
            <person name="Salcher M."/>
            <person name="Ghai R."/>
            <person name="Kavagutti S V."/>
        </authorList>
    </citation>
    <scope>NUCLEOTIDE SEQUENCE</scope>
</reference>
<dbReference type="PANTHER" id="PTHR34235">
    <property type="entry name" value="SLR1203 PROTEIN-RELATED"/>
    <property type="match status" value="1"/>
</dbReference>
<accession>A0A6J5SVP4</accession>
<dbReference type="PANTHER" id="PTHR34235:SF4">
    <property type="entry name" value="SLR0291 PROTEIN"/>
    <property type="match status" value="1"/>
</dbReference>
<protein>
    <submittedName>
        <fullName evidence="1">Protein from unkown function DUF29</fullName>
    </submittedName>
</protein>
<dbReference type="Gene3D" id="1.20.1220.20">
    <property type="entry name" value="Uncharcterised protein PF01724"/>
    <property type="match status" value="1"/>
</dbReference>
<proteinExistence type="predicted"/>
<name>A0A6J5SVP4_9CAUD</name>
<dbReference type="EMBL" id="LR797461">
    <property type="protein sequence ID" value="CAB4218681.1"/>
    <property type="molecule type" value="Genomic_DNA"/>
</dbReference>
<gene>
    <name evidence="1" type="ORF">UFOVP1597_33</name>
</gene>